<dbReference type="InterPro" id="IPR027417">
    <property type="entry name" value="P-loop_NTPase"/>
</dbReference>
<evidence type="ECO:0000256" key="7">
    <source>
        <dbReference type="ARBA" id="ARBA00049117"/>
    </source>
</evidence>
<comment type="catalytic activity">
    <reaction evidence="7">
        <text>GTP + H2O = GDP + phosphate + H(+)</text>
        <dbReference type="Rhea" id="RHEA:19669"/>
        <dbReference type="ChEBI" id="CHEBI:15377"/>
        <dbReference type="ChEBI" id="CHEBI:15378"/>
        <dbReference type="ChEBI" id="CHEBI:37565"/>
        <dbReference type="ChEBI" id="CHEBI:43474"/>
        <dbReference type="ChEBI" id="CHEBI:58189"/>
    </reaction>
    <physiologicalReaction direction="left-to-right" evidence="7">
        <dbReference type="Rhea" id="RHEA:19670"/>
    </physiologicalReaction>
</comment>
<dbReference type="GeneTree" id="ENSGT00640000091523"/>
<accession>A0A493U2Y2</accession>
<dbReference type="InterPro" id="IPR051316">
    <property type="entry name" value="Zinc-reg_GTPase_activator"/>
</dbReference>
<dbReference type="GO" id="GO:0001822">
    <property type="term" value="P:kidney development"/>
    <property type="evidence" value="ECO:0007669"/>
    <property type="project" value="Ensembl"/>
</dbReference>
<dbReference type="CDD" id="cd03112">
    <property type="entry name" value="CobW-like"/>
    <property type="match status" value="1"/>
</dbReference>
<dbReference type="Pfam" id="PF07683">
    <property type="entry name" value="CobW_C"/>
    <property type="match status" value="1"/>
</dbReference>
<dbReference type="GO" id="GO:0003924">
    <property type="term" value="F:GTPase activity"/>
    <property type="evidence" value="ECO:0007669"/>
    <property type="project" value="Ensembl"/>
</dbReference>
<feature type="compositionally biased region" description="Basic and acidic residues" evidence="8">
    <location>
        <begin position="245"/>
        <end position="254"/>
    </location>
</feature>
<evidence type="ECO:0000259" key="9">
    <source>
        <dbReference type="SMART" id="SM00833"/>
    </source>
</evidence>
<dbReference type="GO" id="GO:0005737">
    <property type="term" value="C:cytoplasm"/>
    <property type="evidence" value="ECO:0007669"/>
    <property type="project" value="TreeGrafter"/>
</dbReference>
<dbReference type="Pfam" id="PF02492">
    <property type="entry name" value="cobW"/>
    <property type="match status" value="1"/>
</dbReference>
<organism evidence="10 11">
    <name type="scientific">Anas platyrhynchos platyrhynchos</name>
    <name type="common">Northern mallard</name>
    <dbReference type="NCBI Taxonomy" id="8840"/>
    <lineage>
        <taxon>Eukaryota</taxon>
        <taxon>Metazoa</taxon>
        <taxon>Chordata</taxon>
        <taxon>Craniata</taxon>
        <taxon>Vertebrata</taxon>
        <taxon>Euteleostomi</taxon>
        <taxon>Archelosauria</taxon>
        <taxon>Archosauria</taxon>
        <taxon>Dinosauria</taxon>
        <taxon>Saurischia</taxon>
        <taxon>Theropoda</taxon>
        <taxon>Coelurosauria</taxon>
        <taxon>Aves</taxon>
        <taxon>Neognathae</taxon>
        <taxon>Galloanserae</taxon>
        <taxon>Anseriformes</taxon>
        <taxon>Anatidae</taxon>
        <taxon>Anatinae</taxon>
        <taxon>Anas</taxon>
    </lineage>
</organism>
<name>A0A493U2Y2_ANAPP</name>
<keyword evidence="1" id="KW-0547">Nucleotide-binding</keyword>
<protein>
    <recommendedName>
        <fullName evidence="9">CobW C-terminal domain-containing protein</fullName>
    </recommendedName>
</protein>
<dbReference type="GO" id="GO:0005525">
    <property type="term" value="F:GTP binding"/>
    <property type="evidence" value="ECO:0007669"/>
    <property type="project" value="UniProtKB-KW"/>
</dbReference>
<feature type="compositionally biased region" description="Gly residues" evidence="8">
    <location>
        <begin position="22"/>
        <end position="44"/>
    </location>
</feature>
<dbReference type="InterPro" id="IPR003495">
    <property type="entry name" value="CobW/HypB/UreG_nucleotide-bd"/>
</dbReference>
<comment type="similarity">
    <text evidence="6">Belongs to the SIMIBI class G3E GTPase family. ZNG1 subfamily.</text>
</comment>
<dbReference type="AlphaFoldDB" id="A0A493U2Y2"/>
<evidence type="ECO:0000313" key="11">
    <source>
        <dbReference type="Proteomes" id="UP000016666"/>
    </source>
</evidence>
<feature type="region of interest" description="Disordered" evidence="8">
    <location>
        <begin position="231"/>
        <end position="254"/>
    </location>
</feature>
<dbReference type="PANTHER" id="PTHR13748">
    <property type="entry name" value="COBW-RELATED"/>
    <property type="match status" value="1"/>
</dbReference>
<dbReference type="GO" id="GO:0006882">
    <property type="term" value="P:intracellular zinc ion homeostasis"/>
    <property type="evidence" value="ECO:0007669"/>
    <property type="project" value="Ensembl"/>
</dbReference>
<feature type="domain" description="CobW C-terminal" evidence="9">
    <location>
        <begin position="345"/>
        <end position="448"/>
    </location>
</feature>
<dbReference type="SUPFAM" id="SSF90002">
    <property type="entry name" value="Hypothetical protein YjiA, C-terminal domain"/>
    <property type="match status" value="1"/>
</dbReference>
<dbReference type="Ensembl" id="ENSAPLT00000042483.1">
    <property type="protein sequence ID" value="ENSAPLP00000032476.1"/>
    <property type="gene ID" value="ENSAPLG00000012182.2"/>
</dbReference>
<keyword evidence="2" id="KW-0378">Hydrolase</keyword>
<reference evidence="10" key="3">
    <citation type="submission" date="2025-09" db="UniProtKB">
        <authorList>
            <consortium name="Ensembl"/>
        </authorList>
    </citation>
    <scope>IDENTIFICATION</scope>
</reference>
<evidence type="ECO:0000256" key="8">
    <source>
        <dbReference type="SAM" id="MobiDB-lite"/>
    </source>
</evidence>
<dbReference type="Proteomes" id="UP000016666">
    <property type="component" value="Chromosome Z"/>
</dbReference>
<keyword evidence="3" id="KW-0862">Zinc</keyword>
<dbReference type="GO" id="GO:0005634">
    <property type="term" value="C:nucleus"/>
    <property type="evidence" value="ECO:0007669"/>
    <property type="project" value="Ensembl"/>
</dbReference>
<feature type="region of interest" description="Disordered" evidence="8">
    <location>
        <begin position="1"/>
        <end position="44"/>
    </location>
</feature>
<keyword evidence="11" id="KW-1185">Reference proteome</keyword>
<sequence>MRMRPSGQRMPAAGRDGRRARGGGGGEGGGGGGGGGGWRGGGGGGGGLRGSGAAAISRAVMEDEECPALVPIAGGGSEGPDAGRRIPVTIITGYLGAGKTTLLNYILTEQHSKKIAVILNEFGEGSALEKSLAISQGGELYEEWLELRNGCLCCSVKDNGVKAIENLMQKRGKFDYILLETTGLADPGAVASMFWVDSELGSDIYLDGIISVVDAKHGLQFLWLQSLTSGASCDSQNSESNTSRGVEHLTEEKPDGLVNEASRQVALADLIIINKTDLVSGEELNKVRTSIRSINGLVKILETQRSRVDLSNVLDLHAFDSLSGISLQKKLEHVKTTRAHLDKGIMTVTFEVLGDIKEENLNLFIQNLLWEKNVKDRTGHAMDVIRLKGLVSIQGKSHQVIVQGVHELYDLEETAVEWKEDEKRTNRLVLIGRHLDKAIIKEVFIATVTEKHGNG</sequence>
<evidence type="ECO:0000256" key="2">
    <source>
        <dbReference type="ARBA" id="ARBA00022801"/>
    </source>
</evidence>
<dbReference type="STRING" id="8840.ENSAPLP00000032476"/>
<dbReference type="Gene3D" id="3.30.1220.10">
    <property type="entry name" value="CobW-like, C-terminal domain"/>
    <property type="match status" value="1"/>
</dbReference>
<proteinExistence type="inferred from homology"/>
<evidence type="ECO:0000256" key="6">
    <source>
        <dbReference type="ARBA" id="ARBA00034320"/>
    </source>
</evidence>
<dbReference type="GO" id="GO:0140827">
    <property type="term" value="F:zinc chaperone activity"/>
    <property type="evidence" value="ECO:0007669"/>
    <property type="project" value="Ensembl"/>
</dbReference>
<keyword evidence="4" id="KW-0342">GTP-binding</keyword>
<dbReference type="PANTHER" id="PTHR13748:SF31">
    <property type="entry name" value="ZINC-REGULATED GTPASE METALLOPROTEIN ACTIVATOR 1A-RELATED"/>
    <property type="match status" value="1"/>
</dbReference>
<evidence type="ECO:0000256" key="3">
    <source>
        <dbReference type="ARBA" id="ARBA00022833"/>
    </source>
</evidence>
<dbReference type="InterPro" id="IPR036627">
    <property type="entry name" value="CobW-likC_sf"/>
</dbReference>
<dbReference type="SMART" id="SM00833">
    <property type="entry name" value="CobW_C"/>
    <property type="match status" value="1"/>
</dbReference>
<dbReference type="InterPro" id="IPR011629">
    <property type="entry name" value="CobW-like_C"/>
</dbReference>
<keyword evidence="5" id="KW-0143">Chaperone</keyword>
<evidence type="ECO:0000256" key="4">
    <source>
        <dbReference type="ARBA" id="ARBA00023134"/>
    </source>
</evidence>
<evidence type="ECO:0000313" key="10">
    <source>
        <dbReference type="Ensembl" id="ENSAPLP00000032476.1"/>
    </source>
</evidence>
<feature type="compositionally biased region" description="Polar residues" evidence="8">
    <location>
        <begin position="231"/>
        <end position="244"/>
    </location>
</feature>
<reference evidence="10 11" key="1">
    <citation type="submission" date="2017-10" db="EMBL/GenBank/DDBJ databases">
        <title>A new Pekin duck reference genome.</title>
        <authorList>
            <person name="Hou Z.-C."/>
            <person name="Zhou Z.-K."/>
            <person name="Zhu F."/>
            <person name="Hou S.-S."/>
        </authorList>
    </citation>
    <scope>NUCLEOTIDE SEQUENCE [LARGE SCALE GENOMIC DNA]</scope>
</reference>
<dbReference type="SUPFAM" id="SSF52540">
    <property type="entry name" value="P-loop containing nucleoside triphosphate hydrolases"/>
    <property type="match status" value="1"/>
</dbReference>
<reference evidence="10" key="2">
    <citation type="submission" date="2025-08" db="UniProtKB">
        <authorList>
            <consortium name="Ensembl"/>
        </authorList>
    </citation>
    <scope>IDENTIFICATION</scope>
</reference>
<evidence type="ECO:0000256" key="1">
    <source>
        <dbReference type="ARBA" id="ARBA00022741"/>
    </source>
</evidence>
<dbReference type="Gene3D" id="3.40.50.300">
    <property type="entry name" value="P-loop containing nucleotide triphosphate hydrolases"/>
    <property type="match status" value="1"/>
</dbReference>
<evidence type="ECO:0000256" key="5">
    <source>
        <dbReference type="ARBA" id="ARBA00023186"/>
    </source>
</evidence>
<dbReference type="GO" id="GO:0051604">
    <property type="term" value="P:protein maturation"/>
    <property type="evidence" value="ECO:0007669"/>
    <property type="project" value="Ensembl"/>
</dbReference>